<reference evidence="3 4" key="1">
    <citation type="submission" date="2016-08" db="EMBL/GenBank/DDBJ databases">
        <title>A Parts List for Fungal Cellulosomes Revealed by Comparative Genomics.</title>
        <authorList>
            <consortium name="DOE Joint Genome Institute"/>
            <person name="Haitjema C.H."/>
            <person name="Gilmore S.P."/>
            <person name="Henske J.K."/>
            <person name="Solomon K.V."/>
            <person name="De Groot R."/>
            <person name="Kuo A."/>
            <person name="Mondo S.J."/>
            <person name="Salamov A.A."/>
            <person name="Labutti K."/>
            <person name="Zhao Z."/>
            <person name="Chiniquy J."/>
            <person name="Barry K."/>
            <person name="Brewer H.M."/>
            <person name="Purvine S.O."/>
            <person name="Wright A.T."/>
            <person name="Boxma B."/>
            <person name="Van Alen T."/>
            <person name="Hackstein J.H."/>
            <person name="Baker S.E."/>
            <person name="Grigoriev I.V."/>
            <person name="O'Malley M.A."/>
        </authorList>
    </citation>
    <scope>NUCLEOTIDE SEQUENCE [LARGE SCALE GENOMIC DNA]</scope>
    <source>
        <strain evidence="3 4">S4</strain>
    </source>
</reference>
<dbReference type="Gene3D" id="1.20.120.20">
    <property type="entry name" value="Apolipoprotein"/>
    <property type="match status" value="1"/>
</dbReference>
<feature type="compositionally biased region" description="Acidic residues" evidence="2">
    <location>
        <begin position="587"/>
        <end position="597"/>
    </location>
</feature>
<evidence type="ECO:0000256" key="1">
    <source>
        <dbReference type="SAM" id="Coils"/>
    </source>
</evidence>
<organism evidence="3 4">
    <name type="scientific">Anaeromyces robustus</name>
    <dbReference type="NCBI Taxonomy" id="1754192"/>
    <lineage>
        <taxon>Eukaryota</taxon>
        <taxon>Fungi</taxon>
        <taxon>Fungi incertae sedis</taxon>
        <taxon>Chytridiomycota</taxon>
        <taxon>Chytridiomycota incertae sedis</taxon>
        <taxon>Neocallimastigomycetes</taxon>
        <taxon>Neocallimastigales</taxon>
        <taxon>Neocallimastigaceae</taxon>
        <taxon>Anaeromyces</taxon>
    </lineage>
</organism>
<evidence type="ECO:0000313" key="3">
    <source>
        <dbReference type="EMBL" id="ORX76097.1"/>
    </source>
</evidence>
<dbReference type="EMBL" id="MCFG01000318">
    <property type="protein sequence ID" value="ORX76097.1"/>
    <property type="molecule type" value="Genomic_DNA"/>
</dbReference>
<comment type="caution">
    <text evidence="3">The sequence shown here is derived from an EMBL/GenBank/DDBJ whole genome shotgun (WGS) entry which is preliminary data.</text>
</comment>
<feature type="coiled-coil region" evidence="1">
    <location>
        <begin position="204"/>
        <end position="260"/>
    </location>
</feature>
<sequence length="735" mass="84654">MADYLNEDSFCSWHTCQEENQYTKPSNENIIKDFNLNIDDSDEDSIKEFQQIIDTTDAFNNFKNGNNSDNDFLRPSTPNRILKKDNSPILSNILRPKYLSFNNEQLQQNVSLADKTTPYNNVNIVENSHEIPSFTLNDEKVSNIFNISDVKFNILSENQTSSMTLIDSQNQDIEETPSNISIPEGTLSNYEKINAMLPPSGKSHDINENTKNNLENKKENIKDDIENKKENIKDDIENKKENIKDDIENIKNNIEISDNKIKDDLSNITDNIKDNMEDTKEIINDGIKNVKESTENIKMNTTEKINKNNVVDDNNNENTGTLGRLFSYFKGFGKYEINENVDNKEDKAKEENEINTIQKVTDVQNLKPPVLIAESSSLTMVDNDEYDDSEFVNAYDGNYNENSYENHYDDNFSYNNKIINENNDKNEIENENEDDVETEDEDEFENAIQEVSTNINNNQQNINSQEVVVEETVVQSSDNTGNVTNKISTYVNKDDINNINNNEPLPTIINNNMVNNNYYDNKNDDHNIIDNYDVNINNNNNNNIIDNNKFTDDNIIYDDDNENENDNNIINNNNNNNNIENNSTQNEVEDDESEATTDDFQDAITSSYVNININESQYSSQYISKIHPMALSDKEGTIRIINPLVKKGSSNTLKAQPINIELVPVHKPISEVGDYNCTFDSFKTGIQESRIMNEEYDNNILPNEQSNKILKKKHKKRKWYKKIFRLAICKKHDDV</sequence>
<feature type="compositionally biased region" description="Low complexity" evidence="2">
    <location>
        <begin position="566"/>
        <end position="582"/>
    </location>
</feature>
<dbReference type="OrthoDB" id="10594448at2759"/>
<gene>
    <name evidence="3" type="ORF">BCR32DRAFT_271470</name>
</gene>
<accession>A0A1Y1WRD8</accession>
<dbReference type="Proteomes" id="UP000193944">
    <property type="component" value="Unassembled WGS sequence"/>
</dbReference>
<keyword evidence="4" id="KW-1185">Reference proteome</keyword>
<name>A0A1Y1WRD8_9FUNG</name>
<dbReference type="AlphaFoldDB" id="A0A1Y1WRD8"/>
<feature type="region of interest" description="Disordered" evidence="2">
    <location>
        <begin position="562"/>
        <end position="597"/>
    </location>
</feature>
<evidence type="ECO:0000313" key="4">
    <source>
        <dbReference type="Proteomes" id="UP000193944"/>
    </source>
</evidence>
<evidence type="ECO:0000256" key="2">
    <source>
        <dbReference type="SAM" id="MobiDB-lite"/>
    </source>
</evidence>
<reference evidence="3 4" key="2">
    <citation type="submission" date="2016-08" db="EMBL/GenBank/DDBJ databases">
        <title>Pervasive Adenine N6-methylation of Active Genes in Fungi.</title>
        <authorList>
            <consortium name="DOE Joint Genome Institute"/>
            <person name="Mondo S.J."/>
            <person name="Dannebaum R.O."/>
            <person name="Kuo R.C."/>
            <person name="Labutti K."/>
            <person name="Haridas S."/>
            <person name="Kuo A."/>
            <person name="Salamov A."/>
            <person name="Ahrendt S.R."/>
            <person name="Lipzen A."/>
            <person name="Sullivan W."/>
            <person name="Andreopoulos W.B."/>
            <person name="Clum A."/>
            <person name="Lindquist E."/>
            <person name="Daum C."/>
            <person name="Ramamoorthy G.K."/>
            <person name="Gryganskyi A."/>
            <person name="Culley D."/>
            <person name="Magnuson J.K."/>
            <person name="James T.Y."/>
            <person name="O'Malley M.A."/>
            <person name="Stajich J.E."/>
            <person name="Spatafora J.W."/>
            <person name="Visel A."/>
            <person name="Grigoriev I.V."/>
        </authorList>
    </citation>
    <scope>NUCLEOTIDE SEQUENCE [LARGE SCALE GENOMIC DNA]</scope>
    <source>
        <strain evidence="3 4">S4</strain>
    </source>
</reference>
<keyword evidence="1" id="KW-0175">Coiled coil</keyword>
<proteinExistence type="predicted"/>
<protein>
    <submittedName>
        <fullName evidence="3">Uncharacterized protein</fullName>
    </submittedName>
</protein>